<dbReference type="GO" id="GO:0000981">
    <property type="term" value="F:DNA-binding transcription factor activity, RNA polymerase II-specific"/>
    <property type="evidence" value="ECO:0007669"/>
    <property type="project" value="InterPro"/>
</dbReference>
<keyword evidence="1" id="KW-0539">Nucleus</keyword>
<dbReference type="PANTHER" id="PTHR38111">
    <property type="entry name" value="ZN(2)-C6 FUNGAL-TYPE DOMAIN-CONTAINING PROTEIN-RELATED"/>
    <property type="match status" value="1"/>
</dbReference>
<accession>A0A9P4V0C0</accession>
<keyword evidence="5" id="KW-1185">Reference proteome</keyword>
<feature type="domain" description="Zn(2)-C6 fungal-type" evidence="3">
    <location>
        <begin position="9"/>
        <end position="37"/>
    </location>
</feature>
<dbReference type="EMBL" id="ML996185">
    <property type="protein sequence ID" value="KAF2732001.1"/>
    <property type="molecule type" value="Genomic_DNA"/>
</dbReference>
<dbReference type="CDD" id="cd00067">
    <property type="entry name" value="GAL4"/>
    <property type="match status" value="1"/>
</dbReference>
<proteinExistence type="predicted"/>
<dbReference type="AlphaFoldDB" id="A0A9P4V0C0"/>
<dbReference type="Pfam" id="PF00172">
    <property type="entry name" value="Zn_clus"/>
    <property type="match status" value="1"/>
</dbReference>
<dbReference type="PANTHER" id="PTHR38111:SF11">
    <property type="entry name" value="TRANSCRIPTION FACTOR DOMAIN-CONTAINING PROTEIN-RELATED"/>
    <property type="match status" value="1"/>
</dbReference>
<dbReference type="Gene3D" id="4.10.240.10">
    <property type="entry name" value="Zn(2)-C6 fungal-type DNA-binding domain"/>
    <property type="match status" value="1"/>
</dbReference>
<evidence type="ECO:0000259" key="3">
    <source>
        <dbReference type="PROSITE" id="PS50048"/>
    </source>
</evidence>
<gene>
    <name evidence="4" type="ORF">EJ04DRAFT_609162</name>
</gene>
<evidence type="ECO:0000256" key="2">
    <source>
        <dbReference type="SAM" id="MobiDB-lite"/>
    </source>
</evidence>
<dbReference type="SUPFAM" id="SSF57701">
    <property type="entry name" value="Zn2/Cys6 DNA-binding domain"/>
    <property type="match status" value="1"/>
</dbReference>
<dbReference type="PROSITE" id="PS00463">
    <property type="entry name" value="ZN2_CY6_FUNGAL_1"/>
    <property type="match status" value="1"/>
</dbReference>
<dbReference type="InterPro" id="IPR001138">
    <property type="entry name" value="Zn2Cys6_DnaBD"/>
</dbReference>
<evidence type="ECO:0000256" key="1">
    <source>
        <dbReference type="ARBA" id="ARBA00023242"/>
    </source>
</evidence>
<dbReference type="InterPro" id="IPR036864">
    <property type="entry name" value="Zn2-C6_fun-type_DNA-bd_sf"/>
</dbReference>
<protein>
    <recommendedName>
        <fullName evidence="3">Zn(2)-C6 fungal-type domain-containing protein</fullName>
    </recommendedName>
</protein>
<sequence>MPGVPTSRGCDACRKQKKKCNQAKPRCSRCVRLDIECKGSGQQRWKFQEHVQGTGTSSMRNQVLQLSLPQQSPSPRHSPTSPTSTTSSRLVHLLQTSDLRYDITVFGEFWAGIPRRLGESQALDAAVYAFTCSHSNVYNSDRSTESLVAFGTALRNVRTAISDPRQIYTPHVLCAVHILSITQRLIDSPGDPFFEHTEIIAHILPGMIQQSWPPGSLGYSMLIHATLSVLFTCIYRHDIPLHPSLNNLMRAYVPERPFTSATANPLRSLGMHNLMRLPYFLRHPEDHVDQIRDAYALVLEDFPAIRARLACLKEGREEDVAIARSRGIEVRKLHAQYQVAYGGALALGLLENGILRALGDERDDGGALEEEAEDMSEHALELGRDMLGLRPLAASACYNVLSIAWGLEGEGKRREALREVLVEYRRLGPEDRDFFGGGEWVRTYMNRLRKRHQRKSVDVDRAGDAYGMLQDDPRESEALPTVGRCTIL</sequence>
<dbReference type="SMART" id="SM00066">
    <property type="entry name" value="GAL4"/>
    <property type="match status" value="1"/>
</dbReference>
<organism evidence="4 5">
    <name type="scientific">Polyplosphaeria fusca</name>
    <dbReference type="NCBI Taxonomy" id="682080"/>
    <lineage>
        <taxon>Eukaryota</taxon>
        <taxon>Fungi</taxon>
        <taxon>Dikarya</taxon>
        <taxon>Ascomycota</taxon>
        <taxon>Pezizomycotina</taxon>
        <taxon>Dothideomycetes</taxon>
        <taxon>Pleosporomycetidae</taxon>
        <taxon>Pleosporales</taxon>
        <taxon>Tetraplosphaeriaceae</taxon>
        <taxon>Polyplosphaeria</taxon>
    </lineage>
</organism>
<dbReference type="PROSITE" id="PS50048">
    <property type="entry name" value="ZN2_CY6_FUNGAL_2"/>
    <property type="match status" value="1"/>
</dbReference>
<feature type="region of interest" description="Disordered" evidence="2">
    <location>
        <begin position="68"/>
        <end position="89"/>
    </location>
</feature>
<reference evidence="4" key="1">
    <citation type="journal article" date="2020" name="Stud. Mycol.">
        <title>101 Dothideomycetes genomes: a test case for predicting lifestyles and emergence of pathogens.</title>
        <authorList>
            <person name="Haridas S."/>
            <person name="Albert R."/>
            <person name="Binder M."/>
            <person name="Bloem J."/>
            <person name="Labutti K."/>
            <person name="Salamov A."/>
            <person name="Andreopoulos B."/>
            <person name="Baker S."/>
            <person name="Barry K."/>
            <person name="Bills G."/>
            <person name="Bluhm B."/>
            <person name="Cannon C."/>
            <person name="Castanera R."/>
            <person name="Culley D."/>
            <person name="Daum C."/>
            <person name="Ezra D."/>
            <person name="Gonzalez J."/>
            <person name="Henrissat B."/>
            <person name="Kuo A."/>
            <person name="Liang C."/>
            <person name="Lipzen A."/>
            <person name="Lutzoni F."/>
            <person name="Magnuson J."/>
            <person name="Mondo S."/>
            <person name="Nolan M."/>
            <person name="Ohm R."/>
            <person name="Pangilinan J."/>
            <person name="Park H.-J."/>
            <person name="Ramirez L."/>
            <person name="Alfaro M."/>
            <person name="Sun H."/>
            <person name="Tritt A."/>
            <person name="Yoshinaga Y."/>
            <person name="Zwiers L.-H."/>
            <person name="Turgeon B."/>
            <person name="Goodwin S."/>
            <person name="Spatafora J."/>
            <person name="Crous P."/>
            <person name="Grigoriev I."/>
        </authorList>
    </citation>
    <scope>NUCLEOTIDE SEQUENCE</scope>
    <source>
        <strain evidence="4">CBS 125425</strain>
    </source>
</reference>
<dbReference type="GO" id="GO:0008270">
    <property type="term" value="F:zinc ion binding"/>
    <property type="evidence" value="ECO:0007669"/>
    <property type="project" value="InterPro"/>
</dbReference>
<name>A0A9P4V0C0_9PLEO</name>
<evidence type="ECO:0000313" key="5">
    <source>
        <dbReference type="Proteomes" id="UP000799444"/>
    </source>
</evidence>
<dbReference type="InterPro" id="IPR053178">
    <property type="entry name" value="Osmoadaptation_assoc"/>
</dbReference>
<dbReference type="OrthoDB" id="4314040at2759"/>
<dbReference type="Proteomes" id="UP000799444">
    <property type="component" value="Unassembled WGS sequence"/>
</dbReference>
<comment type="caution">
    <text evidence="4">The sequence shown here is derived from an EMBL/GenBank/DDBJ whole genome shotgun (WGS) entry which is preliminary data.</text>
</comment>
<evidence type="ECO:0000313" key="4">
    <source>
        <dbReference type="EMBL" id="KAF2732001.1"/>
    </source>
</evidence>